<feature type="transmembrane region" description="Helical" evidence="2">
    <location>
        <begin position="386"/>
        <end position="407"/>
    </location>
</feature>
<name>A0ABN2QFP2_9PSEU</name>
<evidence type="ECO:0000256" key="2">
    <source>
        <dbReference type="SAM" id="Phobius"/>
    </source>
</evidence>
<evidence type="ECO:0000313" key="5">
    <source>
        <dbReference type="EMBL" id="GAA1950873.1"/>
    </source>
</evidence>
<dbReference type="InterPro" id="IPR000253">
    <property type="entry name" value="FHA_dom"/>
</dbReference>
<sequence length="420" mass="42439">MSRFVTKVAAGTAVFALAAAPGVAGAQGATTVDDKTGPVSYANIAAVEVGPAGQSGGGTVVSETQKSPSRPGSSQLAQDQRKAVPNTDGERESMGSNYSVTFGRFDAAASPYPEGVASKDHAVIATLRDTTVPTASAESNYAFQDFTRGGTPLNQTVLAFQGAKSAVECPSNTAATAATTASKLWIRDDKDALAPVDLPAGGGEISKKGLKLGPAIVEHREHADVPDMAKTTSDVVINPVTKFDQLLRQKEWRSGDTTAVAGWHVRIVTHVVVKPPAPQEGQRTPATGSAQPGTRNGTATTEPGAGQENGETAATPSAQPAVAEEPKKYDVKTDIVLGGVSCSLPNGFSPVAPGSAGGGGVPEKIPAGYTTADAVVAQPESTSGSLPLGIGLLGGGAVLGAAALVVGRRRKAVAEARVTE</sequence>
<evidence type="ECO:0000256" key="3">
    <source>
        <dbReference type="SAM" id="SignalP"/>
    </source>
</evidence>
<organism evidence="5 6">
    <name type="scientific">Amycolatopsis minnesotensis</name>
    <dbReference type="NCBI Taxonomy" id="337894"/>
    <lineage>
        <taxon>Bacteria</taxon>
        <taxon>Bacillati</taxon>
        <taxon>Actinomycetota</taxon>
        <taxon>Actinomycetes</taxon>
        <taxon>Pseudonocardiales</taxon>
        <taxon>Pseudonocardiaceae</taxon>
        <taxon>Amycolatopsis</taxon>
    </lineage>
</organism>
<keyword evidence="3" id="KW-0732">Signal</keyword>
<dbReference type="EMBL" id="BAAANN010000006">
    <property type="protein sequence ID" value="GAA1950873.1"/>
    <property type="molecule type" value="Genomic_DNA"/>
</dbReference>
<feature type="signal peptide" evidence="3">
    <location>
        <begin position="1"/>
        <end position="26"/>
    </location>
</feature>
<proteinExistence type="predicted"/>
<feature type="compositionally biased region" description="Polar residues" evidence="1">
    <location>
        <begin position="281"/>
        <end position="301"/>
    </location>
</feature>
<dbReference type="PROSITE" id="PS50006">
    <property type="entry name" value="FHA_DOMAIN"/>
    <property type="match status" value="1"/>
</dbReference>
<protein>
    <recommendedName>
        <fullName evidence="4">FHA domain-containing protein</fullName>
    </recommendedName>
</protein>
<keyword evidence="6" id="KW-1185">Reference proteome</keyword>
<evidence type="ECO:0000313" key="6">
    <source>
        <dbReference type="Proteomes" id="UP001501116"/>
    </source>
</evidence>
<feature type="region of interest" description="Disordered" evidence="1">
    <location>
        <begin position="52"/>
        <end position="97"/>
    </location>
</feature>
<feature type="compositionally biased region" description="Polar residues" evidence="1">
    <location>
        <begin position="309"/>
        <end position="318"/>
    </location>
</feature>
<feature type="compositionally biased region" description="Polar residues" evidence="1">
    <location>
        <begin position="61"/>
        <end position="78"/>
    </location>
</feature>
<keyword evidence="2" id="KW-0472">Membrane</keyword>
<gene>
    <name evidence="5" type="ORF">GCM10009754_19540</name>
</gene>
<reference evidence="5 6" key="1">
    <citation type="journal article" date="2019" name="Int. J. Syst. Evol. Microbiol.">
        <title>The Global Catalogue of Microorganisms (GCM) 10K type strain sequencing project: providing services to taxonomists for standard genome sequencing and annotation.</title>
        <authorList>
            <consortium name="The Broad Institute Genomics Platform"/>
            <consortium name="The Broad Institute Genome Sequencing Center for Infectious Disease"/>
            <person name="Wu L."/>
            <person name="Ma J."/>
        </authorList>
    </citation>
    <scope>NUCLEOTIDE SEQUENCE [LARGE SCALE GENOMIC DNA]</scope>
    <source>
        <strain evidence="5 6">JCM 14545</strain>
    </source>
</reference>
<evidence type="ECO:0000259" key="4">
    <source>
        <dbReference type="PROSITE" id="PS50006"/>
    </source>
</evidence>
<dbReference type="Proteomes" id="UP001501116">
    <property type="component" value="Unassembled WGS sequence"/>
</dbReference>
<feature type="region of interest" description="Disordered" evidence="1">
    <location>
        <begin position="274"/>
        <end position="326"/>
    </location>
</feature>
<dbReference type="RefSeq" id="WP_344415855.1">
    <property type="nucleotide sequence ID" value="NZ_BAAANN010000006.1"/>
</dbReference>
<accession>A0ABN2QFP2</accession>
<feature type="domain" description="FHA" evidence="4">
    <location>
        <begin position="92"/>
        <end position="158"/>
    </location>
</feature>
<feature type="chain" id="PRO_5045275582" description="FHA domain-containing protein" evidence="3">
    <location>
        <begin position="27"/>
        <end position="420"/>
    </location>
</feature>
<keyword evidence="2" id="KW-0812">Transmembrane</keyword>
<keyword evidence="2" id="KW-1133">Transmembrane helix</keyword>
<evidence type="ECO:0000256" key="1">
    <source>
        <dbReference type="SAM" id="MobiDB-lite"/>
    </source>
</evidence>
<comment type="caution">
    <text evidence="5">The sequence shown here is derived from an EMBL/GenBank/DDBJ whole genome shotgun (WGS) entry which is preliminary data.</text>
</comment>